<evidence type="ECO:0000259" key="1">
    <source>
        <dbReference type="Pfam" id="PF06568"/>
    </source>
</evidence>
<keyword evidence="3" id="KW-1185">Reference proteome</keyword>
<sequence length="99" mass="11333">MRTTERMIELDIAEPREALVTRFFAATAHVKSVWRAIRNRRAANRLADLDDFQLRDIGLCRFDVEQILKASGIADDPSQLLSRSARNRSRRALHGLTVD</sequence>
<dbReference type="EMBL" id="UEYP01000010">
    <property type="protein sequence ID" value="SSC64404.1"/>
    <property type="molecule type" value="Genomic_DNA"/>
</dbReference>
<accession>A0A376A9D7</accession>
<dbReference type="STRING" id="1336235.GCA_000518785_02470"/>
<dbReference type="Pfam" id="PF06568">
    <property type="entry name" value="YjiS-like"/>
    <property type="match status" value="1"/>
</dbReference>
<name>A0A376A9D7_9HYPH</name>
<dbReference type="RefSeq" id="WP_115671577.1">
    <property type="nucleotide sequence ID" value="NZ_UEYP01000010.1"/>
</dbReference>
<evidence type="ECO:0000313" key="2">
    <source>
        <dbReference type="EMBL" id="SSC64404.1"/>
    </source>
</evidence>
<proteinExistence type="predicted"/>
<dbReference type="Proteomes" id="UP000254764">
    <property type="component" value="Unassembled WGS sequence"/>
</dbReference>
<dbReference type="OrthoDB" id="8420502at2"/>
<feature type="domain" description="YjiS-like" evidence="1">
    <location>
        <begin position="32"/>
        <end position="64"/>
    </location>
</feature>
<organism evidence="2 3">
    <name type="scientific">Ciceribacter selenitireducens ATCC BAA-1503</name>
    <dbReference type="NCBI Taxonomy" id="1336235"/>
    <lineage>
        <taxon>Bacteria</taxon>
        <taxon>Pseudomonadati</taxon>
        <taxon>Pseudomonadota</taxon>
        <taxon>Alphaproteobacteria</taxon>
        <taxon>Hyphomicrobiales</taxon>
        <taxon>Rhizobiaceae</taxon>
        <taxon>Ciceribacter</taxon>
    </lineage>
</organism>
<gene>
    <name evidence="2" type="ORF">RHIZ70_112</name>
</gene>
<protein>
    <recommendedName>
        <fullName evidence="1">YjiS-like domain-containing protein</fullName>
    </recommendedName>
</protein>
<evidence type="ECO:0000313" key="3">
    <source>
        <dbReference type="Proteomes" id="UP000254764"/>
    </source>
</evidence>
<dbReference type="InterPro" id="IPR009506">
    <property type="entry name" value="YjiS-like"/>
</dbReference>
<reference evidence="3" key="1">
    <citation type="submission" date="2018-07" db="EMBL/GenBank/DDBJ databases">
        <authorList>
            <person name="Peiro R."/>
            <person name="Begona"/>
            <person name="Cbmso G."/>
            <person name="Lopez M."/>
            <person name="Gonzalez S."/>
        </authorList>
    </citation>
    <scope>NUCLEOTIDE SEQUENCE [LARGE SCALE GENOMIC DNA]</scope>
</reference>
<dbReference type="AlphaFoldDB" id="A0A376A9D7"/>